<dbReference type="InterPro" id="IPR003594">
    <property type="entry name" value="HATPase_dom"/>
</dbReference>
<evidence type="ECO:0000256" key="10">
    <source>
        <dbReference type="ARBA" id="ARBA00023136"/>
    </source>
</evidence>
<dbReference type="EC" id="2.7.13.3" evidence="3"/>
<keyword evidence="4" id="KW-0597">Phosphoprotein</keyword>
<evidence type="ECO:0000313" key="15">
    <source>
        <dbReference type="Proteomes" id="UP000321617"/>
    </source>
</evidence>
<dbReference type="Pfam" id="PF00672">
    <property type="entry name" value="HAMP"/>
    <property type="match status" value="1"/>
</dbReference>
<organism evidence="14 15">
    <name type="scientific">Stackebrandtia albiflava</name>
    <dbReference type="NCBI Taxonomy" id="406432"/>
    <lineage>
        <taxon>Bacteria</taxon>
        <taxon>Bacillati</taxon>
        <taxon>Actinomycetota</taxon>
        <taxon>Actinomycetes</taxon>
        <taxon>Glycomycetales</taxon>
        <taxon>Glycomycetaceae</taxon>
        <taxon>Stackebrandtia</taxon>
    </lineage>
</organism>
<dbReference type="PANTHER" id="PTHR45436">
    <property type="entry name" value="SENSOR HISTIDINE KINASE YKOH"/>
    <property type="match status" value="1"/>
</dbReference>
<dbReference type="FunFam" id="1.10.287.130:FF:000001">
    <property type="entry name" value="Two-component sensor histidine kinase"/>
    <property type="match status" value="1"/>
</dbReference>
<dbReference type="CDD" id="cd00082">
    <property type="entry name" value="HisKA"/>
    <property type="match status" value="1"/>
</dbReference>
<dbReference type="Gene3D" id="3.30.565.10">
    <property type="entry name" value="Histidine kinase-like ATPase, C-terminal domain"/>
    <property type="match status" value="1"/>
</dbReference>
<evidence type="ECO:0000256" key="1">
    <source>
        <dbReference type="ARBA" id="ARBA00000085"/>
    </source>
</evidence>
<evidence type="ECO:0000256" key="3">
    <source>
        <dbReference type="ARBA" id="ARBA00012438"/>
    </source>
</evidence>
<evidence type="ECO:0000256" key="2">
    <source>
        <dbReference type="ARBA" id="ARBA00004236"/>
    </source>
</evidence>
<feature type="domain" description="Histidine kinase" evidence="12">
    <location>
        <begin position="123"/>
        <end position="340"/>
    </location>
</feature>
<evidence type="ECO:0000256" key="6">
    <source>
        <dbReference type="ARBA" id="ARBA00022692"/>
    </source>
</evidence>
<keyword evidence="10 11" id="KW-0472">Membrane</keyword>
<comment type="subcellular location">
    <subcellularLocation>
        <location evidence="2">Cell membrane</location>
    </subcellularLocation>
</comment>
<dbReference type="PROSITE" id="PS50885">
    <property type="entry name" value="HAMP"/>
    <property type="match status" value="1"/>
</dbReference>
<protein>
    <recommendedName>
        <fullName evidence="3">histidine kinase</fullName>
        <ecNumber evidence="3">2.7.13.3</ecNumber>
    </recommendedName>
</protein>
<dbReference type="PRINTS" id="PR00344">
    <property type="entry name" value="BCTRLSENSOR"/>
</dbReference>
<name>A0A562VBK5_9ACTN</name>
<evidence type="ECO:0000256" key="4">
    <source>
        <dbReference type="ARBA" id="ARBA00022553"/>
    </source>
</evidence>
<dbReference type="CDD" id="cd06225">
    <property type="entry name" value="HAMP"/>
    <property type="match status" value="1"/>
</dbReference>
<dbReference type="GO" id="GO:0005886">
    <property type="term" value="C:plasma membrane"/>
    <property type="evidence" value="ECO:0007669"/>
    <property type="project" value="UniProtKB-SubCell"/>
</dbReference>
<dbReference type="CDD" id="cd00075">
    <property type="entry name" value="HATPase"/>
    <property type="match status" value="1"/>
</dbReference>
<evidence type="ECO:0000256" key="5">
    <source>
        <dbReference type="ARBA" id="ARBA00022679"/>
    </source>
</evidence>
<feature type="transmembrane region" description="Helical" evidence="11">
    <location>
        <begin position="12"/>
        <end position="33"/>
    </location>
</feature>
<dbReference type="Gene3D" id="6.10.340.10">
    <property type="match status" value="1"/>
</dbReference>
<dbReference type="PANTHER" id="PTHR45436:SF5">
    <property type="entry name" value="SENSOR HISTIDINE KINASE TRCS"/>
    <property type="match status" value="1"/>
</dbReference>
<accession>A0A562VBK5</accession>
<dbReference type="InterPro" id="IPR003660">
    <property type="entry name" value="HAMP_dom"/>
</dbReference>
<dbReference type="Pfam" id="PF00512">
    <property type="entry name" value="HisKA"/>
    <property type="match status" value="1"/>
</dbReference>
<feature type="transmembrane region" description="Helical" evidence="11">
    <location>
        <begin position="39"/>
        <end position="61"/>
    </location>
</feature>
<sequence length="353" mass="37545">MNWIREARPSLRLRLALWSAASAGAAGAVVWLWGPPRDAVWAGVVLAILVAGSAVGGYLLAARALRPLREITATAQRLSTKNLDERIRLVGSGGELRELADTFNAMLDRIFASFQAQRRFVANASHELRTPLTVMRTEIEVALSNPEDDVAELRHMAEVVRDGCARANDLIESLLWLARAEAEGARLNSPVRTDLADCVSVSVTAATMLADELGLSLASALAPAPVVGEPSLLERVAGNLIENAIRYNVPGGRVWVLTGGDDEVSWLVVGNTGKSLTAESVPNLFEPFNRGDTARVGRRGAGLGLSIVRAACDAHRGTVRATPVPDGGGLEVRVEIPTPPAADHATAMRPANR</sequence>
<dbReference type="Gene3D" id="1.10.287.130">
    <property type="match status" value="1"/>
</dbReference>
<evidence type="ECO:0000259" key="13">
    <source>
        <dbReference type="PROSITE" id="PS50885"/>
    </source>
</evidence>
<gene>
    <name evidence="14" type="ORF">LX16_0907</name>
</gene>
<keyword evidence="9" id="KW-0902">Two-component regulatory system</keyword>
<dbReference type="InterPro" id="IPR050428">
    <property type="entry name" value="TCS_sensor_his_kinase"/>
</dbReference>
<dbReference type="InterPro" id="IPR036890">
    <property type="entry name" value="HATPase_C_sf"/>
</dbReference>
<dbReference type="SUPFAM" id="SSF47384">
    <property type="entry name" value="Homodimeric domain of signal transducing histidine kinase"/>
    <property type="match status" value="1"/>
</dbReference>
<feature type="domain" description="HAMP" evidence="13">
    <location>
        <begin position="62"/>
        <end position="115"/>
    </location>
</feature>
<dbReference type="GO" id="GO:0000155">
    <property type="term" value="F:phosphorelay sensor kinase activity"/>
    <property type="evidence" value="ECO:0007669"/>
    <property type="project" value="InterPro"/>
</dbReference>
<dbReference type="EMBL" id="VLLL01000005">
    <property type="protein sequence ID" value="TWJ15207.1"/>
    <property type="molecule type" value="Genomic_DNA"/>
</dbReference>
<reference evidence="14 15" key="1">
    <citation type="journal article" date="2013" name="Stand. Genomic Sci.">
        <title>Genomic Encyclopedia of Type Strains, Phase I: The one thousand microbial genomes (KMG-I) project.</title>
        <authorList>
            <person name="Kyrpides N.C."/>
            <person name="Woyke T."/>
            <person name="Eisen J.A."/>
            <person name="Garrity G."/>
            <person name="Lilburn T.G."/>
            <person name="Beck B.J."/>
            <person name="Whitman W.B."/>
            <person name="Hugenholtz P."/>
            <person name="Klenk H.P."/>
        </authorList>
    </citation>
    <scope>NUCLEOTIDE SEQUENCE [LARGE SCALE GENOMIC DNA]</scope>
    <source>
        <strain evidence="14 15">DSM 45044</strain>
    </source>
</reference>
<dbReference type="AlphaFoldDB" id="A0A562VBK5"/>
<dbReference type="SUPFAM" id="SSF55874">
    <property type="entry name" value="ATPase domain of HSP90 chaperone/DNA topoisomerase II/histidine kinase"/>
    <property type="match status" value="1"/>
</dbReference>
<evidence type="ECO:0000256" key="8">
    <source>
        <dbReference type="ARBA" id="ARBA00022989"/>
    </source>
</evidence>
<dbReference type="Proteomes" id="UP000321617">
    <property type="component" value="Unassembled WGS sequence"/>
</dbReference>
<evidence type="ECO:0000313" key="14">
    <source>
        <dbReference type="EMBL" id="TWJ15207.1"/>
    </source>
</evidence>
<keyword evidence="7 14" id="KW-0418">Kinase</keyword>
<dbReference type="SMART" id="SM00387">
    <property type="entry name" value="HATPase_c"/>
    <property type="match status" value="1"/>
</dbReference>
<evidence type="ECO:0000256" key="7">
    <source>
        <dbReference type="ARBA" id="ARBA00022777"/>
    </source>
</evidence>
<dbReference type="RefSeq" id="WP_244615676.1">
    <property type="nucleotide sequence ID" value="NZ_BAABIJ010000001.1"/>
</dbReference>
<dbReference type="SMART" id="SM00304">
    <property type="entry name" value="HAMP"/>
    <property type="match status" value="1"/>
</dbReference>
<dbReference type="InterPro" id="IPR004358">
    <property type="entry name" value="Sig_transdc_His_kin-like_C"/>
</dbReference>
<evidence type="ECO:0000256" key="9">
    <source>
        <dbReference type="ARBA" id="ARBA00023012"/>
    </source>
</evidence>
<dbReference type="SUPFAM" id="SSF158472">
    <property type="entry name" value="HAMP domain-like"/>
    <property type="match status" value="1"/>
</dbReference>
<dbReference type="Pfam" id="PF02518">
    <property type="entry name" value="HATPase_c"/>
    <property type="match status" value="1"/>
</dbReference>
<dbReference type="InterPro" id="IPR005467">
    <property type="entry name" value="His_kinase_dom"/>
</dbReference>
<dbReference type="InterPro" id="IPR036097">
    <property type="entry name" value="HisK_dim/P_sf"/>
</dbReference>
<evidence type="ECO:0000259" key="12">
    <source>
        <dbReference type="PROSITE" id="PS50109"/>
    </source>
</evidence>
<keyword evidence="5" id="KW-0808">Transferase</keyword>
<keyword evidence="15" id="KW-1185">Reference proteome</keyword>
<keyword evidence="8 11" id="KW-1133">Transmembrane helix</keyword>
<evidence type="ECO:0000256" key="11">
    <source>
        <dbReference type="SAM" id="Phobius"/>
    </source>
</evidence>
<dbReference type="SMART" id="SM00388">
    <property type="entry name" value="HisKA"/>
    <property type="match status" value="1"/>
</dbReference>
<comment type="catalytic activity">
    <reaction evidence="1">
        <text>ATP + protein L-histidine = ADP + protein N-phospho-L-histidine.</text>
        <dbReference type="EC" id="2.7.13.3"/>
    </reaction>
</comment>
<comment type="caution">
    <text evidence="14">The sequence shown here is derived from an EMBL/GenBank/DDBJ whole genome shotgun (WGS) entry which is preliminary data.</text>
</comment>
<keyword evidence="6 11" id="KW-0812">Transmembrane</keyword>
<dbReference type="PROSITE" id="PS50109">
    <property type="entry name" value="HIS_KIN"/>
    <property type="match status" value="1"/>
</dbReference>
<dbReference type="InterPro" id="IPR003661">
    <property type="entry name" value="HisK_dim/P_dom"/>
</dbReference>
<proteinExistence type="predicted"/>